<keyword evidence="2" id="KW-1185">Reference proteome</keyword>
<name>A0A3M7M2I0_9PLEO</name>
<protein>
    <submittedName>
        <fullName evidence="1">Uncharacterized protein</fullName>
    </submittedName>
</protein>
<gene>
    <name evidence="1" type="ORF">GMOD_00008345</name>
</gene>
<dbReference type="EMBL" id="KE747816">
    <property type="protein sequence ID" value="RMZ68619.1"/>
    <property type="molecule type" value="Genomic_DNA"/>
</dbReference>
<sequence>MLCRKTVKGLGEWQSLLQVGGGKMKPSWSRVGVEWRRDDAYIWRRLRRVGKQRENSIHRRGHGPSDASCNVRMSGRTATVFISNVLPGCRSIQATVPVLPLRQVPSQRPTTLTLPRGIISDD</sequence>
<dbReference type="AlphaFoldDB" id="A0A3M7M2I0"/>
<dbReference type="Proteomes" id="UP000265663">
    <property type="component" value="Unassembled WGS sequence"/>
</dbReference>
<evidence type="ECO:0000313" key="1">
    <source>
        <dbReference type="EMBL" id="RMZ68619.1"/>
    </source>
</evidence>
<evidence type="ECO:0000313" key="2">
    <source>
        <dbReference type="Proteomes" id="UP000265663"/>
    </source>
</evidence>
<organism evidence="1 2">
    <name type="scientific">Pyrenophora seminiperda CCB06</name>
    <dbReference type="NCBI Taxonomy" id="1302712"/>
    <lineage>
        <taxon>Eukaryota</taxon>
        <taxon>Fungi</taxon>
        <taxon>Dikarya</taxon>
        <taxon>Ascomycota</taxon>
        <taxon>Pezizomycotina</taxon>
        <taxon>Dothideomycetes</taxon>
        <taxon>Pleosporomycetidae</taxon>
        <taxon>Pleosporales</taxon>
        <taxon>Pleosporineae</taxon>
        <taxon>Pleosporaceae</taxon>
        <taxon>Pyrenophora</taxon>
    </lineage>
</organism>
<proteinExistence type="predicted"/>
<reference evidence="1 2" key="1">
    <citation type="journal article" date="2014" name="PLoS ONE">
        <title>De novo Genome Assembly of the Fungal Plant Pathogen Pyrenophora semeniperda.</title>
        <authorList>
            <person name="Soliai M.M."/>
            <person name="Meyer S.E."/>
            <person name="Udall J.A."/>
            <person name="Elzinga D.E."/>
            <person name="Hermansen R.A."/>
            <person name="Bodily P.M."/>
            <person name="Hart A.A."/>
            <person name="Coleman C.E."/>
        </authorList>
    </citation>
    <scope>NUCLEOTIDE SEQUENCE [LARGE SCALE GENOMIC DNA]</scope>
    <source>
        <strain evidence="1 2">CCB06</strain>
        <tissue evidence="1">Mycelium</tissue>
    </source>
</reference>
<accession>A0A3M7M2I0</accession>